<dbReference type="eggNOG" id="COG2801">
    <property type="taxonomic scope" value="Bacteria"/>
</dbReference>
<dbReference type="InterPro" id="IPR036397">
    <property type="entry name" value="RNaseH_sf"/>
</dbReference>
<dbReference type="AlphaFoldDB" id="F9ZX08"/>
<dbReference type="PROSITE" id="PS50994">
    <property type="entry name" value="INTEGRASE"/>
    <property type="match status" value="1"/>
</dbReference>
<dbReference type="InterPro" id="IPR012337">
    <property type="entry name" value="RNaseH-like_sf"/>
</dbReference>
<name>F9ZX08_METMM</name>
<feature type="compositionally biased region" description="Polar residues" evidence="1">
    <location>
        <begin position="610"/>
        <end position="620"/>
    </location>
</feature>
<reference key="2">
    <citation type="submission" date="2011-05" db="EMBL/GenBank/DDBJ databases">
        <title>Complete genome sequence of the aerobic marine methanotroph Methylomonas methanica MC09.</title>
        <authorList>
            <person name="Boden R."/>
            <person name="Cunliffe M."/>
            <person name="Scanlan J."/>
            <person name="Moussard H."/>
            <person name="Kits K.D."/>
            <person name="Klotz M."/>
            <person name="Jetten M."/>
            <person name="Vuilleumier S."/>
            <person name="Han J."/>
            <person name="Peters L."/>
            <person name="Mikhailova N."/>
            <person name="Teshima H."/>
            <person name="Tapia R."/>
            <person name="Kyrpides N."/>
            <person name="Ivanova N."/>
            <person name="Pagani I."/>
            <person name="Cheng J.-F."/>
            <person name="Goodwin L."/>
            <person name="Han C."/>
            <person name="Hauser L."/>
            <person name="Land M."/>
            <person name="Lapidus A."/>
            <person name="Lucas S."/>
            <person name="Pitluck S."/>
            <person name="Woyke T."/>
            <person name="Stein L.Y."/>
            <person name="Murrell C."/>
        </authorList>
    </citation>
    <scope>NUCLEOTIDE SEQUENCE</scope>
    <source>
        <strain>MC09</strain>
    </source>
</reference>
<gene>
    <name evidence="3" type="ordered locus">Metme_0012</name>
</gene>
<dbReference type="PANTHER" id="PTHR35004:SF6">
    <property type="entry name" value="TRANSPOSASE"/>
    <property type="match status" value="1"/>
</dbReference>
<protein>
    <submittedName>
        <fullName evidence="3">Integrase catalytic region</fullName>
    </submittedName>
</protein>
<proteinExistence type="predicted"/>
<dbReference type="HOGENOM" id="CLU_017991_1_0_6"/>
<dbReference type="OrthoDB" id="501284at2"/>
<dbReference type="GO" id="GO:0015074">
    <property type="term" value="P:DNA integration"/>
    <property type="evidence" value="ECO:0007669"/>
    <property type="project" value="InterPro"/>
</dbReference>
<dbReference type="InterPro" id="IPR001584">
    <property type="entry name" value="Integrase_cat-core"/>
</dbReference>
<accession>F9ZX08</accession>
<sequence length="662" mass="75564">MTGFALRKNMVFDWSGAEYRIDRIQPNGDFLLECPSDGHLLVTSREKLLDDYRDGKISAKTADSSLHKSLVPTYSRPLEDLAEPVQQKTVRRKYYLEKLLAYGDLVFTVAYLEPLITLAALEINDAKPPSISSIYRWYGCFKQHSDARALIPRTDRCGPRRLRQSDRILQLAEDVMAEVFNRSPQASGYTLYERLCDKIELENQRQLGAKPLKAPSSRTVYRMLKRTDAYDLTVLKEGKSVADRRFRISKAGVKTSRILERVEIDHTPLDLFLIDQRTWLPLGRPTLTVVIDHYSRMLLGYYLSFESPSTAAVMGALRHAILPKKLAEPVITNLKIVNSWPCYGIPEKMVLDNGFEFHSNDLDSVGFDLGSHIQFCPKHSPWYKGVVERYLGTINCSFVHQLPGTSFSRFYQRGDYDPQKAALLTFAEFKQVFEKWVVDIYAQDLHRGIGTTPMARWQEGMSRYQPVLPNDLQTFQCHIGKVDTRTLRHDGIVLNWLYYRSDELAPIMRRYGEGVKVRVVHDPEDLGEIYVWGPDDAEPITVKAVEYDYAKGLTATQNQFIRLRLNEQGEAAVDKVALRKAKQDLAKAVEDLMTSRKLKDRRRSGALRGISSSKPNGSDLNTDTKPDVTKVTKPKNTKFSKAVDQGQEQTAMEVIASFQMKR</sequence>
<dbReference type="STRING" id="857087.Metme_0012"/>
<keyword evidence="4" id="KW-1185">Reference proteome</keyword>
<dbReference type="Gene3D" id="3.30.420.10">
    <property type="entry name" value="Ribonuclease H-like superfamily/Ribonuclease H"/>
    <property type="match status" value="1"/>
</dbReference>
<evidence type="ECO:0000313" key="4">
    <source>
        <dbReference type="Proteomes" id="UP000008888"/>
    </source>
</evidence>
<feature type="domain" description="Integrase catalytic" evidence="2">
    <location>
        <begin position="264"/>
        <end position="461"/>
    </location>
</feature>
<dbReference type="Proteomes" id="UP000008888">
    <property type="component" value="Chromosome"/>
</dbReference>
<reference evidence="3 4" key="1">
    <citation type="journal article" date="2011" name="J. Bacteriol.">
        <title>Complete Genome Sequence of the Aerobic Marine Methanotroph Methylomonas methanica MC09.</title>
        <authorList>
            <person name="Boden R."/>
            <person name="Cunliffe M."/>
            <person name="Scanlan J."/>
            <person name="Moussard H."/>
            <person name="Kits K.D."/>
            <person name="Klotz M.G."/>
            <person name="Jetten M.S."/>
            <person name="Vuilleumier S."/>
            <person name="Han J."/>
            <person name="Peters L."/>
            <person name="Mikhailova N."/>
            <person name="Teshima H."/>
            <person name="Tapia R."/>
            <person name="Kyrpides N."/>
            <person name="Ivanova N."/>
            <person name="Pagani I."/>
            <person name="Cheng J.F."/>
            <person name="Goodwin L."/>
            <person name="Han C."/>
            <person name="Hauser L."/>
            <person name="Land M.L."/>
            <person name="Lapidus A."/>
            <person name="Lucas S."/>
            <person name="Pitluck S."/>
            <person name="Woyke T."/>
            <person name="Stein L."/>
            <person name="Murrell J.C."/>
        </authorList>
    </citation>
    <scope>NUCLEOTIDE SEQUENCE [LARGE SCALE GENOMIC DNA]</scope>
    <source>
        <strain evidence="3 4">MC09</strain>
    </source>
</reference>
<reference evidence="4" key="3">
    <citation type="submission" date="2011-05" db="EMBL/GenBank/DDBJ databases">
        <title>Complete sequence of Methylomonas methanica MC09.</title>
        <authorList>
            <consortium name="US DOE Joint Genome Institute"/>
            <person name="Lucas S."/>
            <person name="Han J."/>
            <person name="Lapidus A."/>
            <person name="Cheng J.-F."/>
            <person name="Goodwin L."/>
            <person name="Pitluck S."/>
            <person name="Peters L."/>
            <person name="Mikhailova N."/>
            <person name="Teshima H."/>
            <person name="Han C."/>
            <person name="Tapia R."/>
            <person name="Land M."/>
            <person name="Hauser L."/>
            <person name="Kyrpides N."/>
            <person name="Ivanova N."/>
            <person name="Pagani I."/>
            <person name="Stein L."/>
            <person name="Woyke T."/>
        </authorList>
    </citation>
    <scope>NUCLEOTIDE SEQUENCE [LARGE SCALE GENOMIC DNA]</scope>
    <source>
        <strain evidence="4">MC09</strain>
    </source>
</reference>
<dbReference type="InterPro" id="IPR015378">
    <property type="entry name" value="Transposase-like_Mu_C"/>
</dbReference>
<dbReference type="SUPFAM" id="SSF53098">
    <property type="entry name" value="Ribonuclease H-like"/>
    <property type="match status" value="1"/>
</dbReference>
<dbReference type="PANTHER" id="PTHR35004">
    <property type="entry name" value="TRANSPOSASE RV3428C-RELATED"/>
    <property type="match status" value="1"/>
</dbReference>
<dbReference type="EMBL" id="CP002738">
    <property type="protein sequence ID" value="AEF98469.1"/>
    <property type="molecule type" value="Genomic_DNA"/>
</dbReference>
<dbReference type="Pfam" id="PF09299">
    <property type="entry name" value="Mu-transpos_C"/>
    <property type="match status" value="1"/>
</dbReference>
<evidence type="ECO:0000256" key="1">
    <source>
        <dbReference type="SAM" id="MobiDB-lite"/>
    </source>
</evidence>
<evidence type="ECO:0000313" key="3">
    <source>
        <dbReference type="EMBL" id="AEF98469.1"/>
    </source>
</evidence>
<organism evidence="3 4">
    <name type="scientific">Methylomonas methanica (strain DSM 25384 / MC09)</name>
    <dbReference type="NCBI Taxonomy" id="857087"/>
    <lineage>
        <taxon>Bacteria</taxon>
        <taxon>Pseudomonadati</taxon>
        <taxon>Pseudomonadota</taxon>
        <taxon>Gammaproteobacteria</taxon>
        <taxon>Methylococcales</taxon>
        <taxon>Methylococcaceae</taxon>
        <taxon>Methylomonas</taxon>
    </lineage>
</organism>
<dbReference type="GO" id="GO:0003676">
    <property type="term" value="F:nucleic acid binding"/>
    <property type="evidence" value="ECO:0007669"/>
    <property type="project" value="InterPro"/>
</dbReference>
<dbReference type="KEGG" id="mmt:Metme_0012"/>
<feature type="region of interest" description="Disordered" evidence="1">
    <location>
        <begin position="598"/>
        <end position="646"/>
    </location>
</feature>
<evidence type="ECO:0000259" key="2">
    <source>
        <dbReference type="PROSITE" id="PS50994"/>
    </source>
</evidence>
<dbReference type="RefSeq" id="WP_013816742.1">
    <property type="nucleotide sequence ID" value="NC_015572.1"/>
</dbReference>